<name>A0A1T4RCZ7_9ENTE</name>
<proteinExistence type="predicted"/>
<dbReference type="EMBL" id="FUXI01000045">
    <property type="protein sequence ID" value="SKA13902.1"/>
    <property type="molecule type" value="Genomic_DNA"/>
</dbReference>
<dbReference type="Proteomes" id="UP000190328">
    <property type="component" value="Unassembled WGS sequence"/>
</dbReference>
<sequence length="139" mass="15761">MTKFDRYKPTRAEKKLLETLVEPEVLGLTVEEICKKAKVSRQTYYNAMAKPLFVQLVNDITLDLVKGKAHNVVNMAYKVALTEKGFQDRKMILQMANLYSEKTETTISGTVEHTHTVNPLKEKTADELLEIAKGLFDNG</sequence>
<protein>
    <submittedName>
        <fullName evidence="1">Uncharacterized protein</fullName>
    </submittedName>
</protein>
<evidence type="ECO:0000313" key="1">
    <source>
        <dbReference type="EMBL" id="SKA13902.1"/>
    </source>
</evidence>
<dbReference type="RefSeq" id="WP_078808430.1">
    <property type="nucleotide sequence ID" value="NZ_FUXI01000045.1"/>
</dbReference>
<dbReference type="OrthoDB" id="2200007at2"/>
<dbReference type="Gene3D" id="1.10.10.60">
    <property type="entry name" value="Homeodomain-like"/>
    <property type="match status" value="1"/>
</dbReference>
<reference evidence="2" key="1">
    <citation type="submission" date="2017-02" db="EMBL/GenBank/DDBJ databases">
        <authorList>
            <person name="Varghese N."/>
            <person name="Submissions S."/>
        </authorList>
    </citation>
    <scope>NUCLEOTIDE SEQUENCE [LARGE SCALE GENOMIC DNA]</scope>
    <source>
        <strain evidence="2">ATCC BAA-1030</strain>
    </source>
</reference>
<gene>
    <name evidence="1" type="ORF">SAMN02745116_02551</name>
</gene>
<evidence type="ECO:0000313" key="2">
    <source>
        <dbReference type="Proteomes" id="UP000190328"/>
    </source>
</evidence>
<dbReference type="STRING" id="263852.SAMN02745116_02551"/>
<organism evidence="1 2">
    <name type="scientific">Pilibacter termitis</name>
    <dbReference type="NCBI Taxonomy" id="263852"/>
    <lineage>
        <taxon>Bacteria</taxon>
        <taxon>Bacillati</taxon>
        <taxon>Bacillota</taxon>
        <taxon>Bacilli</taxon>
        <taxon>Lactobacillales</taxon>
        <taxon>Enterococcaceae</taxon>
        <taxon>Pilibacter</taxon>
    </lineage>
</organism>
<accession>A0A1T4RCZ7</accession>
<keyword evidence="2" id="KW-1185">Reference proteome</keyword>
<dbReference type="AlphaFoldDB" id="A0A1T4RCZ7"/>